<evidence type="ECO:0000259" key="13">
    <source>
        <dbReference type="Pfam" id="PF00205"/>
    </source>
</evidence>
<feature type="domain" description="Thiamine pyrophosphate enzyme central" evidence="13">
    <location>
        <begin position="242"/>
        <end position="359"/>
    </location>
</feature>
<feature type="domain" description="Thiamine pyrophosphate enzyme N-terminal TPP-binding" evidence="15">
    <location>
        <begin position="44"/>
        <end position="155"/>
    </location>
</feature>
<feature type="binding site" evidence="10">
    <location>
        <position position="511"/>
    </location>
    <ligand>
        <name>Mg(2+)</name>
        <dbReference type="ChEBI" id="CHEBI:18420"/>
    </ligand>
</feature>
<evidence type="ECO:0000256" key="8">
    <source>
        <dbReference type="ARBA" id="ARBA00023128"/>
    </source>
</evidence>
<comment type="subcellular location">
    <subcellularLocation>
        <location evidence="2">Mitochondrion</location>
    </subcellularLocation>
</comment>
<dbReference type="SUPFAM" id="SSF52518">
    <property type="entry name" value="Thiamin diphosphate-binding fold (THDP-binding)"/>
    <property type="match status" value="2"/>
</dbReference>
<dbReference type="OrthoDB" id="3970464at2759"/>
<comment type="cofactor">
    <cofactor evidence="1">
        <name>thiamine diphosphate</name>
        <dbReference type="ChEBI" id="CHEBI:58937"/>
    </cofactor>
</comment>
<dbReference type="FunFam" id="3.40.50.970:FF:000024">
    <property type="entry name" value="Pyruvate decarboxylase isozyme"/>
    <property type="match status" value="1"/>
</dbReference>
<dbReference type="GO" id="GO:0030976">
    <property type="term" value="F:thiamine pyrophosphate binding"/>
    <property type="evidence" value="ECO:0007669"/>
    <property type="project" value="InterPro"/>
</dbReference>
<dbReference type="GO" id="GO:0004737">
    <property type="term" value="F:pyruvate decarboxylase activity"/>
    <property type="evidence" value="ECO:0007669"/>
    <property type="project" value="TreeGrafter"/>
</dbReference>
<dbReference type="InterPro" id="IPR029035">
    <property type="entry name" value="DHS-like_NAD/FAD-binding_dom"/>
</dbReference>
<keyword evidence="8" id="KW-0496">Mitochondrion</keyword>
<evidence type="ECO:0000256" key="9">
    <source>
        <dbReference type="ARBA" id="ARBA00023239"/>
    </source>
</evidence>
<dbReference type="InterPro" id="IPR029061">
    <property type="entry name" value="THDP-binding"/>
</dbReference>
<dbReference type="InterPro" id="IPR012000">
    <property type="entry name" value="Thiamin_PyroP_enz_cen_dom"/>
</dbReference>
<comment type="similarity">
    <text evidence="3 11">Belongs to the TPP enzyme family.</text>
</comment>
<keyword evidence="17" id="KW-1185">Reference proteome</keyword>
<keyword evidence="7 11" id="KW-0786">Thiamine pyrophosphate</keyword>
<accession>A0A9P3LC30</accession>
<keyword evidence="4 10" id="KW-0479">Metal-binding</keyword>
<dbReference type="InterPro" id="IPR047214">
    <property type="entry name" value="TPP_PDC_IPDC"/>
</dbReference>
<dbReference type="InterPro" id="IPR012110">
    <property type="entry name" value="PDC/IPDC-like"/>
</dbReference>
<protein>
    <submittedName>
        <fullName evidence="16">Pyruvate decarboxylase</fullName>
    </submittedName>
</protein>
<dbReference type="CDD" id="cd02005">
    <property type="entry name" value="TPP_PDC_IPDC"/>
    <property type="match status" value="1"/>
</dbReference>
<dbReference type="PANTHER" id="PTHR43452">
    <property type="entry name" value="PYRUVATE DECARBOXYLASE"/>
    <property type="match status" value="1"/>
</dbReference>
<dbReference type="Pfam" id="PF02776">
    <property type="entry name" value="TPP_enzyme_N"/>
    <property type="match status" value="1"/>
</dbReference>
<keyword evidence="6 10" id="KW-0460">Magnesium</keyword>
<evidence type="ECO:0000313" key="16">
    <source>
        <dbReference type="EMBL" id="GJE88452.1"/>
    </source>
</evidence>
<keyword evidence="12" id="KW-0175">Coiled coil</keyword>
<reference evidence="16 17" key="1">
    <citation type="submission" date="2021-08" db="EMBL/GenBank/DDBJ databases">
        <title>Draft Genome Sequence of Phanerochaete sordida strain YK-624.</title>
        <authorList>
            <person name="Mori T."/>
            <person name="Dohra H."/>
            <person name="Suzuki T."/>
            <person name="Kawagishi H."/>
            <person name="Hirai H."/>
        </authorList>
    </citation>
    <scope>NUCLEOTIDE SEQUENCE [LARGE SCALE GENOMIC DNA]</scope>
    <source>
        <strain evidence="16 17">YK-624</strain>
    </source>
</reference>
<dbReference type="InterPro" id="IPR047213">
    <property type="entry name" value="TPP_PYR_PDC_IPDC-like"/>
</dbReference>
<evidence type="ECO:0000256" key="2">
    <source>
        <dbReference type="ARBA" id="ARBA00004173"/>
    </source>
</evidence>
<dbReference type="Proteomes" id="UP000703269">
    <property type="component" value="Unassembled WGS sequence"/>
</dbReference>
<name>A0A9P3LC30_9APHY</name>
<dbReference type="CDD" id="cd07038">
    <property type="entry name" value="TPP_PYR_PDC_IPDC_like"/>
    <property type="match status" value="1"/>
</dbReference>
<keyword evidence="9" id="KW-0456">Lyase</keyword>
<keyword evidence="16" id="KW-0670">Pyruvate</keyword>
<dbReference type="GO" id="GO:0000949">
    <property type="term" value="P:aromatic amino acid family catabolic process to alcohol via Ehrlich pathway"/>
    <property type="evidence" value="ECO:0007669"/>
    <property type="project" value="TreeGrafter"/>
</dbReference>
<dbReference type="GO" id="GO:0000287">
    <property type="term" value="F:magnesium ion binding"/>
    <property type="evidence" value="ECO:0007669"/>
    <property type="project" value="InterPro"/>
</dbReference>
<dbReference type="PIRSF" id="PIRSF036565">
    <property type="entry name" value="Pyruvt_ip_decrb"/>
    <property type="match status" value="1"/>
</dbReference>
<dbReference type="GO" id="GO:0005829">
    <property type="term" value="C:cytosol"/>
    <property type="evidence" value="ECO:0007669"/>
    <property type="project" value="TreeGrafter"/>
</dbReference>
<dbReference type="Pfam" id="PF02775">
    <property type="entry name" value="TPP_enzyme_C"/>
    <property type="match status" value="1"/>
</dbReference>
<organism evidence="16 17">
    <name type="scientific">Phanerochaete sordida</name>
    <dbReference type="NCBI Taxonomy" id="48140"/>
    <lineage>
        <taxon>Eukaryota</taxon>
        <taxon>Fungi</taxon>
        <taxon>Dikarya</taxon>
        <taxon>Basidiomycota</taxon>
        <taxon>Agaricomycotina</taxon>
        <taxon>Agaricomycetes</taxon>
        <taxon>Polyporales</taxon>
        <taxon>Phanerochaetaceae</taxon>
        <taxon>Phanerochaete</taxon>
    </lineage>
</organism>
<proteinExistence type="inferred from homology"/>
<evidence type="ECO:0000256" key="7">
    <source>
        <dbReference type="ARBA" id="ARBA00023052"/>
    </source>
</evidence>
<evidence type="ECO:0000259" key="15">
    <source>
        <dbReference type="Pfam" id="PF02776"/>
    </source>
</evidence>
<dbReference type="SUPFAM" id="SSF52467">
    <property type="entry name" value="DHS-like NAD/FAD-binding domain"/>
    <property type="match status" value="1"/>
</dbReference>
<dbReference type="Gene3D" id="3.40.50.970">
    <property type="match status" value="2"/>
</dbReference>
<dbReference type="Gene3D" id="3.40.50.1220">
    <property type="entry name" value="TPP-binding domain"/>
    <property type="match status" value="1"/>
</dbReference>
<dbReference type="InterPro" id="IPR012001">
    <property type="entry name" value="Thiamin_PyroP_enz_TPP-bd_dom"/>
</dbReference>
<sequence>MAQSQAQATTQVVAGLQAEVNRLKHELETMQVADQIPSAGKTCTIADYLLERLVQLKVTEIFGVPGDFNLGFLDYIESSSKLEWAGNCNELNAAYAADGYARVKEGSLGVLVTTFGVGELSATNGIAGAFSERVPVLHIVGVPSTAQQKSKPMLHHTLGDGRYDAYLKAAEQFAISTASLQDKSTAPAEIDRLITECVVTARPVYLMLPTDLVHEQISSKRLLTPLNVEPPENDPEIENFVLDEIVKLIEEADRDVVLLVDACAIRHNVKKEVFEFAERTHFPVYSAPMGKTAIPEDYDRYGGIYVGTISRPEIKEKVESAKLLLSIGGLKSDFNTGNFTYQIPTTRTIELHSDHTRIRFAAYHGIGMKRLLPKLTHRMQPFREDAKALTVPKFTLPVPQEDNETISHLWLWPRVGQFFKKGDVIVAETGTSSFGILDVPLPGGSVFVSQILWGSIGWTVGSTLGAAIAARDIGLNRVILFVGDGSIQLTVQELSTMMRTGVKPIIFLLNNSGYTIERYLHGEKARYNDIINWEWTKLLETMGGVEGETCQSYTVRTKSELSALLDDAAFARADKIQLVEMMMPMHDAPRALKVQAELSGKMNKYVSVGVKTASDTL</sequence>
<dbReference type="GO" id="GO:0005739">
    <property type="term" value="C:mitochondrion"/>
    <property type="evidence" value="ECO:0007669"/>
    <property type="project" value="UniProtKB-SubCell"/>
</dbReference>
<evidence type="ECO:0000256" key="6">
    <source>
        <dbReference type="ARBA" id="ARBA00022842"/>
    </source>
</evidence>
<feature type="coiled-coil region" evidence="12">
    <location>
        <begin position="6"/>
        <end position="33"/>
    </location>
</feature>
<dbReference type="FunFam" id="3.40.50.970:FF:000019">
    <property type="entry name" value="Pyruvate decarboxylase isozyme"/>
    <property type="match status" value="1"/>
</dbReference>
<dbReference type="Pfam" id="PF00205">
    <property type="entry name" value="TPP_enzyme_M"/>
    <property type="match status" value="1"/>
</dbReference>
<comment type="cofactor">
    <cofactor evidence="10">
        <name>Mg(2+)</name>
        <dbReference type="ChEBI" id="CHEBI:18420"/>
    </cofactor>
    <text evidence="10">Binds 1 Mg(2+) per subunit.</text>
</comment>
<dbReference type="InterPro" id="IPR011766">
    <property type="entry name" value="TPP_enzyme_TPP-bd"/>
</dbReference>
<feature type="domain" description="Thiamine pyrophosphate enzyme TPP-binding" evidence="14">
    <location>
        <begin position="447"/>
        <end position="579"/>
    </location>
</feature>
<feature type="binding site" evidence="10">
    <location>
        <position position="513"/>
    </location>
    <ligand>
        <name>Mg(2+)</name>
        <dbReference type="ChEBI" id="CHEBI:18420"/>
    </ligand>
</feature>
<evidence type="ECO:0000256" key="3">
    <source>
        <dbReference type="ARBA" id="ARBA00007812"/>
    </source>
</evidence>
<dbReference type="AlphaFoldDB" id="A0A9P3LC30"/>
<evidence type="ECO:0000259" key="14">
    <source>
        <dbReference type="Pfam" id="PF02775"/>
    </source>
</evidence>
<evidence type="ECO:0000256" key="11">
    <source>
        <dbReference type="RuleBase" id="RU362132"/>
    </source>
</evidence>
<evidence type="ECO:0000256" key="4">
    <source>
        <dbReference type="ARBA" id="ARBA00022723"/>
    </source>
</evidence>
<dbReference type="EMBL" id="BPQB01000009">
    <property type="protein sequence ID" value="GJE88452.1"/>
    <property type="molecule type" value="Genomic_DNA"/>
</dbReference>
<dbReference type="PANTHER" id="PTHR43452:SF30">
    <property type="entry name" value="PYRUVATE DECARBOXYLASE ISOZYME 1-RELATED"/>
    <property type="match status" value="1"/>
</dbReference>
<evidence type="ECO:0000313" key="17">
    <source>
        <dbReference type="Proteomes" id="UP000703269"/>
    </source>
</evidence>
<feature type="binding site" evidence="10">
    <location>
        <position position="484"/>
    </location>
    <ligand>
        <name>Mg(2+)</name>
        <dbReference type="ChEBI" id="CHEBI:18420"/>
    </ligand>
</feature>
<comment type="caution">
    <text evidence="16">The sequence shown here is derived from an EMBL/GenBank/DDBJ whole genome shotgun (WGS) entry which is preliminary data.</text>
</comment>
<evidence type="ECO:0000256" key="12">
    <source>
        <dbReference type="SAM" id="Coils"/>
    </source>
</evidence>
<keyword evidence="5" id="KW-0210">Decarboxylase</keyword>
<dbReference type="GO" id="GO:0005634">
    <property type="term" value="C:nucleus"/>
    <property type="evidence" value="ECO:0007669"/>
    <property type="project" value="TreeGrafter"/>
</dbReference>
<evidence type="ECO:0000256" key="10">
    <source>
        <dbReference type="PIRSR" id="PIRSR036565-2"/>
    </source>
</evidence>
<evidence type="ECO:0000256" key="1">
    <source>
        <dbReference type="ARBA" id="ARBA00001964"/>
    </source>
</evidence>
<gene>
    <name evidence="16" type="ORF">PsYK624_045350</name>
</gene>
<evidence type="ECO:0000256" key="5">
    <source>
        <dbReference type="ARBA" id="ARBA00022793"/>
    </source>
</evidence>